<dbReference type="InterPro" id="IPR051538">
    <property type="entry name" value="Acyl-CoA_Synth/Transferase"/>
</dbReference>
<evidence type="ECO:0000259" key="5">
    <source>
        <dbReference type="PROSITE" id="PS50975"/>
    </source>
</evidence>
<dbReference type="Gene3D" id="3.30.1490.20">
    <property type="entry name" value="ATP-grasp fold, A domain"/>
    <property type="match status" value="1"/>
</dbReference>
<evidence type="ECO:0000313" key="6">
    <source>
        <dbReference type="EMBL" id="MBK3332721.1"/>
    </source>
</evidence>
<feature type="domain" description="ATP-grasp" evidence="5">
    <location>
        <begin position="494"/>
        <end position="530"/>
    </location>
</feature>
<keyword evidence="1" id="KW-0436">Ligase</keyword>
<dbReference type="InterPro" id="IPR003781">
    <property type="entry name" value="CoA-bd"/>
</dbReference>
<evidence type="ECO:0000256" key="1">
    <source>
        <dbReference type="ARBA" id="ARBA00022598"/>
    </source>
</evidence>
<dbReference type="Pfam" id="PF13607">
    <property type="entry name" value="Succ_CoA_lig"/>
    <property type="match status" value="1"/>
</dbReference>
<dbReference type="InterPro" id="IPR032875">
    <property type="entry name" value="Succ_CoA_lig_flav_dom"/>
</dbReference>
<dbReference type="Gene3D" id="3.40.50.261">
    <property type="entry name" value="Succinyl-CoA synthetase domains"/>
    <property type="match status" value="2"/>
</dbReference>
<keyword evidence="3 4" id="KW-0067">ATP-binding</keyword>
<dbReference type="SUPFAM" id="SSF56059">
    <property type="entry name" value="Glutathione synthetase ATP-binding domain-like"/>
    <property type="match status" value="1"/>
</dbReference>
<reference evidence="6 7" key="1">
    <citation type="journal article" date="2021" name="Syst. Appl. Microbiol.">
        <title>Persephonella atlantica sp. nov.: How to adapt to physico-chemical gradients in high temperature hydrothermal habitats.</title>
        <authorList>
            <person name="Francois D.X."/>
            <person name="Godfroy A."/>
            <person name="Mathien C."/>
            <person name="Aube J."/>
            <person name="Cathalot C."/>
            <person name="Lesongeur F."/>
            <person name="L'Haridon S."/>
            <person name="Philippon X."/>
            <person name="Roussel E.G."/>
        </authorList>
    </citation>
    <scope>NUCLEOTIDE SEQUENCE [LARGE SCALE GENOMIC DNA]</scope>
    <source>
        <strain evidence="6 7">MO1340</strain>
    </source>
</reference>
<dbReference type="PANTHER" id="PTHR43334:SF1">
    <property type="entry name" value="3-HYDROXYPROPIONATE--COA LIGASE [ADP-FORMING]"/>
    <property type="match status" value="1"/>
</dbReference>
<dbReference type="EMBL" id="JAACYA010000002">
    <property type="protein sequence ID" value="MBK3332721.1"/>
    <property type="molecule type" value="Genomic_DNA"/>
</dbReference>
<dbReference type="InterPro" id="IPR036291">
    <property type="entry name" value="NAD(P)-bd_dom_sf"/>
</dbReference>
<protein>
    <recommendedName>
        <fullName evidence="5">ATP-grasp domain-containing protein</fullName>
    </recommendedName>
</protein>
<dbReference type="Pfam" id="PF13380">
    <property type="entry name" value="CoA_binding_2"/>
    <property type="match status" value="1"/>
</dbReference>
<gene>
    <name evidence="6" type="ORF">GWK41_06535</name>
</gene>
<evidence type="ECO:0000256" key="4">
    <source>
        <dbReference type="PROSITE-ProRule" id="PRU00409"/>
    </source>
</evidence>
<proteinExistence type="predicted"/>
<dbReference type="PANTHER" id="PTHR43334">
    <property type="entry name" value="ACETATE--COA LIGASE [ADP-FORMING]"/>
    <property type="match status" value="1"/>
</dbReference>
<dbReference type="SUPFAM" id="SSF51735">
    <property type="entry name" value="NAD(P)-binding Rossmann-fold domains"/>
    <property type="match status" value="1"/>
</dbReference>
<dbReference type="Proteomes" id="UP000772812">
    <property type="component" value="Unassembled WGS sequence"/>
</dbReference>
<sequence length="718" mass="80083">MRNNLDKLFFPSSIAVVGATDKKEKVGYAIFKNIISGGFKGKVYPVNKRLDYLEGYKVYHSVVEIPDEVDLAIISIPIRYVPELFDQLGKKKVPAAVVISAGGKEVGEEGRKIEEEIKLKARKYNIRFLGPNCLGFSNTIINLNANFGIDTPLKGETAFVSQSGALFTALMDWALEQRIGFSYAVSIGNMADIEFGELIYYLGKKKEVKNILVYMESLTNPHSFYKAVKEISLQKPVVVTKSGRAETGQRAAASHTGAIGGKDFLYTALFDRAGVLRTDTVLQLFDITDSFSKQSLPKGDKFVVITNAGGPGVMAADEFDRLGIKAAQLSEKTLMQLNEILPPVWSHGNPVDVIGDASPERYRKTLEIISKDNNVDGIIVIITPQFMTKPVETAKSLIEVTKKSDKPVYCVLMGGVKLKKARDMLESSNIPVFETPEEAVNTMYSGYIYNRKRNLVKQDNFLLNKKHPEYENVKKIIEHHLNSGKTVLTEYQTKQIISKYGIPINETVSSNNVEEIISFARKVGFPLVLKIDSPDILHKTEANCVITNIYTEDQIVRGYEEILRNGKKYKKDAVIYGVIAEKQVEGDYELIIGSSHDDLFGQYLMFGSGGIFVEALKDVSFSLVPLSEIFAKEMIISTKIYNLLEKGFRNKKPVDISRIINILMNISKLLLDFPQIKEMDINPLIVKGEEIYAVDGRMVLREKIGNNSVLISDIGGDN</sequence>
<dbReference type="SMART" id="SM00881">
    <property type="entry name" value="CoA_binding"/>
    <property type="match status" value="1"/>
</dbReference>
<dbReference type="Gene3D" id="3.40.50.720">
    <property type="entry name" value="NAD(P)-binding Rossmann-like Domain"/>
    <property type="match status" value="1"/>
</dbReference>
<dbReference type="PROSITE" id="PS50975">
    <property type="entry name" value="ATP_GRASP"/>
    <property type="match status" value="1"/>
</dbReference>
<dbReference type="InterPro" id="IPR016102">
    <property type="entry name" value="Succinyl-CoA_synth-like"/>
</dbReference>
<organism evidence="6 7">
    <name type="scientific">Persephonella atlantica</name>
    <dbReference type="NCBI Taxonomy" id="2699429"/>
    <lineage>
        <taxon>Bacteria</taxon>
        <taxon>Pseudomonadati</taxon>
        <taxon>Aquificota</taxon>
        <taxon>Aquificia</taxon>
        <taxon>Aquificales</taxon>
        <taxon>Hydrogenothermaceae</taxon>
        <taxon>Persephonella</taxon>
    </lineage>
</organism>
<evidence type="ECO:0000256" key="3">
    <source>
        <dbReference type="ARBA" id="ARBA00022840"/>
    </source>
</evidence>
<keyword evidence="2 4" id="KW-0547">Nucleotide-binding</keyword>
<comment type="caution">
    <text evidence="6">The sequence shown here is derived from an EMBL/GenBank/DDBJ whole genome shotgun (WGS) entry which is preliminary data.</text>
</comment>
<dbReference type="InterPro" id="IPR011761">
    <property type="entry name" value="ATP-grasp"/>
</dbReference>
<accession>A0ABS1GIS6</accession>
<dbReference type="InterPro" id="IPR043938">
    <property type="entry name" value="Ligase_CoA_dom"/>
</dbReference>
<keyword evidence="7" id="KW-1185">Reference proteome</keyword>
<dbReference type="RefSeq" id="WP_200674136.1">
    <property type="nucleotide sequence ID" value="NZ_JAACYA010000002.1"/>
</dbReference>
<dbReference type="SUPFAM" id="SSF52210">
    <property type="entry name" value="Succinyl-CoA synthetase domains"/>
    <property type="match status" value="2"/>
</dbReference>
<name>A0ABS1GIS6_9AQUI</name>
<evidence type="ECO:0000256" key="2">
    <source>
        <dbReference type="ARBA" id="ARBA00022741"/>
    </source>
</evidence>
<dbReference type="Pfam" id="PF19045">
    <property type="entry name" value="Ligase_CoA_2"/>
    <property type="match status" value="1"/>
</dbReference>
<dbReference type="Pfam" id="PF13549">
    <property type="entry name" value="ATP-grasp_5"/>
    <property type="match status" value="1"/>
</dbReference>
<dbReference type="InterPro" id="IPR013815">
    <property type="entry name" value="ATP_grasp_subdomain_1"/>
</dbReference>
<dbReference type="Gene3D" id="3.30.470.20">
    <property type="entry name" value="ATP-grasp fold, B domain"/>
    <property type="match status" value="1"/>
</dbReference>
<evidence type="ECO:0000313" key="7">
    <source>
        <dbReference type="Proteomes" id="UP000772812"/>
    </source>
</evidence>